<keyword evidence="2" id="KW-1185">Reference proteome</keyword>
<comment type="caution">
    <text evidence="1">The sequence shown here is derived from an EMBL/GenBank/DDBJ whole genome shotgun (WGS) entry which is preliminary data.</text>
</comment>
<evidence type="ECO:0000313" key="1">
    <source>
        <dbReference type="EMBL" id="MCE3215294.1"/>
    </source>
</evidence>
<dbReference type="EMBL" id="JACEIK010010689">
    <property type="protein sequence ID" value="MCE3215294.1"/>
    <property type="molecule type" value="Genomic_DNA"/>
</dbReference>
<proteinExistence type="predicted"/>
<dbReference type="Proteomes" id="UP000823775">
    <property type="component" value="Unassembled WGS sequence"/>
</dbReference>
<evidence type="ECO:0000313" key="2">
    <source>
        <dbReference type="Proteomes" id="UP000823775"/>
    </source>
</evidence>
<sequence length="134" mass="15453">MVRGRDACWEHCVLVDATRQKQLMMFKAKQDRADKKIAEFFYHNAIPFSVAKSLYYQEMVDAILECEAGGGEFIRPRITKFVAIFLSLRALVIQEDNLKHMFSHVEWLSSIYSRHPDGQAIKLGIASKDSEIRT</sequence>
<reference evidence="1 2" key="1">
    <citation type="journal article" date="2021" name="BMC Genomics">
        <title>Datura genome reveals duplications of psychoactive alkaloid biosynthetic genes and high mutation rate following tissue culture.</title>
        <authorList>
            <person name="Rajewski A."/>
            <person name="Carter-House D."/>
            <person name="Stajich J."/>
            <person name="Litt A."/>
        </authorList>
    </citation>
    <scope>NUCLEOTIDE SEQUENCE [LARGE SCALE GENOMIC DNA]</scope>
    <source>
        <strain evidence="1">AR-01</strain>
    </source>
</reference>
<organism evidence="1 2">
    <name type="scientific">Datura stramonium</name>
    <name type="common">Jimsonweed</name>
    <name type="synonym">Common thornapple</name>
    <dbReference type="NCBI Taxonomy" id="4076"/>
    <lineage>
        <taxon>Eukaryota</taxon>
        <taxon>Viridiplantae</taxon>
        <taxon>Streptophyta</taxon>
        <taxon>Embryophyta</taxon>
        <taxon>Tracheophyta</taxon>
        <taxon>Spermatophyta</taxon>
        <taxon>Magnoliopsida</taxon>
        <taxon>eudicotyledons</taxon>
        <taxon>Gunneridae</taxon>
        <taxon>Pentapetalae</taxon>
        <taxon>asterids</taxon>
        <taxon>lamiids</taxon>
        <taxon>Solanales</taxon>
        <taxon>Solanaceae</taxon>
        <taxon>Solanoideae</taxon>
        <taxon>Datureae</taxon>
        <taxon>Datura</taxon>
    </lineage>
</organism>
<gene>
    <name evidence="1" type="ORF">HAX54_001704</name>
</gene>
<accession>A0ABS8WUW1</accession>
<protein>
    <submittedName>
        <fullName evidence="1">Uncharacterized protein</fullName>
    </submittedName>
</protein>
<name>A0ABS8WUW1_DATST</name>